<keyword evidence="4" id="KW-0804">Transcription</keyword>
<dbReference type="Proteomes" id="UP001419268">
    <property type="component" value="Unassembled WGS sequence"/>
</dbReference>
<keyword evidence="10" id="KW-1185">Reference proteome</keyword>
<dbReference type="Pfam" id="PF03106">
    <property type="entry name" value="WRKY"/>
    <property type="match status" value="1"/>
</dbReference>
<dbReference type="SMART" id="SM00774">
    <property type="entry name" value="WRKY"/>
    <property type="match status" value="1"/>
</dbReference>
<evidence type="ECO:0000256" key="6">
    <source>
        <dbReference type="SAM" id="Coils"/>
    </source>
</evidence>
<comment type="caution">
    <text evidence="9">The sequence shown here is derived from an EMBL/GenBank/DDBJ whole genome shotgun (WGS) entry which is preliminary data.</text>
</comment>
<dbReference type="PROSITE" id="PS50811">
    <property type="entry name" value="WRKY"/>
    <property type="match status" value="1"/>
</dbReference>
<dbReference type="FunFam" id="2.20.25.80:FF:000002">
    <property type="entry name" value="probable WRKY transcription factor 31"/>
    <property type="match status" value="1"/>
</dbReference>
<sequence>MDIKGGGGGAIEFLSHHHRSIRSPVGVDDKSFMKRKLDLMDFSMGVNGHENDNKREMDFFSDDAKKRCKDVKKEDVGPTTFNFEINTGLNLLTANTSSDQSTVDDGVLSPPMMEDKRRKTELVVLQAELDRMNDENQRLKGMLTQVNNNYNALQMHIMALMQQQQQQQEEQKSQIAQVANNDETIHEDHKKNNLVDEEGRCEGLMMVPRQFLDLRPSGTAADAHEEPSQSSSETRSCRGSKSPRNNMEIVAPIDHHHHHHHHHNNNEKSDFGNHSGREDSPDQADSQGWPNNKAPKLNGLKNADQSVSSEATMRKARVSVRARSEAPMITDGCQWRKYGQKMAKGNPCPRAYYRCTMAAGCPVRKQVQRCAEDRTILITTYEGNHNHPLPPAAMAMASTTSAAASMLLSGSMPSADGLINSNFLTRTLLPCSSSVATISASAPFPTVTLDLTQTPKPLAFQRPPNSQFHLPFMSPPQQSAQPLAQLFGQSLYNQSKFSGLQLSSSSSSSHDQADQAAAQVAHQSISQPQLMQPVQQRLPSLADTVSAATAAITSDPNFTAALAAAISSIINGGGNPNSGAAAVAATVINSSNVTPPTSNSNINSKIN</sequence>
<organism evidence="9 10">
    <name type="scientific">Stephania cephalantha</name>
    <dbReference type="NCBI Taxonomy" id="152367"/>
    <lineage>
        <taxon>Eukaryota</taxon>
        <taxon>Viridiplantae</taxon>
        <taxon>Streptophyta</taxon>
        <taxon>Embryophyta</taxon>
        <taxon>Tracheophyta</taxon>
        <taxon>Spermatophyta</taxon>
        <taxon>Magnoliopsida</taxon>
        <taxon>Ranunculales</taxon>
        <taxon>Menispermaceae</taxon>
        <taxon>Menispermoideae</taxon>
        <taxon>Cissampelideae</taxon>
        <taxon>Stephania</taxon>
    </lineage>
</organism>
<evidence type="ECO:0000256" key="3">
    <source>
        <dbReference type="ARBA" id="ARBA00023125"/>
    </source>
</evidence>
<dbReference type="InterPro" id="IPR003657">
    <property type="entry name" value="WRKY_dom"/>
</dbReference>
<gene>
    <name evidence="9" type="ORF">Scep_012846</name>
</gene>
<feature type="region of interest" description="Disordered" evidence="7">
    <location>
        <begin position="502"/>
        <end position="524"/>
    </location>
</feature>
<evidence type="ECO:0000256" key="4">
    <source>
        <dbReference type="ARBA" id="ARBA00023163"/>
    </source>
</evidence>
<dbReference type="InterPro" id="IPR044810">
    <property type="entry name" value="WRKY_plant"/>
</dbReference>
<dbReference type="GO" id="GO:0043565">
    <property type="term" value="F:sequence-specific DNA binding"/>
    <property type="evidence" value="ECO:0007669"/>
    <property type="project" value="InterPro"/>
</dbReference>
<keyword evidence="5" id="KW-0539">Nucleus</keyword>
<dbReference type="GO" id="GO:0005634">
    <property type="term" value="C:nucleus"/>
    <property type="evidence" value="ECO:0007669"/>
    <property type="project" value="UniProtKB-SubCell"/>
</dbReference>
<dbReference type="PANTHER" id="PTHR31429:SF106">
    <property type="entry name" value="WRKY TRANSCRIPTION FACTOR 31-RELATED"/>
    <property type="match status" value="1"/>
</dbReference>
<accession>A0AAP0JFV1</accession>
<evidence type="ECO:0000256" key="7">
    <source>
        <dbReference type="SAM" id="MobiDB-lite"/>
    </source>
</evidence>
<protein>
    <recommendedName>
        <fullName evidence="8">WRKY domain-containing protein</fullName>
    </recommendedName>
</protein>
<feature type="compositionally biased region" description="Polar residues" evidence="7">
    <location>
        <begin position="228"/>
        <end position="245"/>
    </location>
</feature>
<keyword evidence="6" id="KW-0175">Coiled coil</keyword>
<dbReference type="GO" id="GO:0003700">
    <property type="term" value="F:DNA-binding transcription factor activity"/>
    <property type="evidence" value="ECO:0007669"/>
    <property type="project" value="InterPro"/>
</dbReference>
<reference evidence="9 10" key="1">
    <citation type="submission" date="2024-01" db="EMBL/GenBank/DDBJ databases">
        <title>Genome assemblies of Stephania.</title>
        <authorList>
            <person name="Yang L."/>
        </authorList>
    </citation>
    <scope>NUCLEOTIDE SEQUENCE [LARGE SCALE GENOMIC DNA]</scope>
    <source>
        <strain evidence="9">JXDWG</strain>
        <tissue evidence="9">Leaf</tissue>
    </source>
</reference>
<feature type="domain" description="WRKY" evidence="8">
    <location>
        <begin position="324"/>
        <end position="390"/>
    </location>
</feature>
<feature type="coiled-coil region" evidence="6">
    <location>
        <begin position="122"/>
        <end position="181"/>
    </location>
</feature>
<proteinExistence type="predicted"/>
<dbReference type="Gene3D" id="2.20.25.80">
    <property type="entry name" value="WRKY domain"/>
    <property type="match status" value="1"/>
</dbReference>
<comment type="subcellular location">
    <subcellularLocation>
        <location evidence="1">Nucleus</location>
    </subcellularLocation>
</comment>
<evidence type="ECO:0000313" key="10">
    <source>
        <dbReference type="Proteomes" id="UP001419268"/>
    </source>
</evidence>
<name>A0AAP0JFV1_9MAGN</name>
<evidence type="ECO:0000313" key="9">
    <source>
        <dbReference type="EMBL" id="KAK9133318.1"/>
    </source>
</evidence>
<dbReference type="AlphaFoldDB" id="A0AAP0JFV1"/>
<evidence type="ECO:0000259" key="8">
    <source>
        <dbReference type="PROSITE" id="PS50811"/>
    </source>
</evidence>
<feature type="compositionally biased region" description="Basic and acidic residues" evidence="7">
    <location>
        <begin position="264"/>
        <end position="280"/>
    </location>
</feature>
<feature type="region of interest" description="Disordered" evidence="7">
    <location>
        <begin position="218"/>
        <end position="323"/>
    </location>
</feature>
<keyword evidence="2" id="KW-0805">Transcription regulation</keyword>
<dbReference type="PANTHER" id="PTHR31429">
    <property type="entry name" value="WRKY TRANSCRIPTION FACTOR 36-RELATED"/>
    <property type="match status" value="1"/>
</dbReference>
<evidence type="ECO:0000256" key="5">
    <source>
        <dbReference type="ARBA" id="ARBA00023242"/>
    </source>
</evidence>
<dbReference type="SUPFAM" id="SSF118290">
    <property type="entry name" value="WRKY DNA-binding domain"/>
    <property type="match status" value="1"/>
</dbReference>
<dbReference type="InterPro" id="IPR036576">
    <property type="entry name" value="WRKY_dom_sf"/>
</dbReference>
<dbReference type="EMBL" id="JBBNAG010000005">
    <property type="protein sequence ID" value="KAK9133318.1"/>
    <property type="molecule type" value="Genomic_DNA"/>
</dbReference>
<evidence type="ECO:0000256" key="2">
    <source>
        <dbReference type="ARBA" id="ARBA00023015"/>
    </source>
</evidence>
<keyword evidence="3" id="KW-0238">DNA-binding</keyword>
<evidence type="ECO:0000256" key="1">
    <source>
        <dbReference type="ARBA" id="ARBA00004123"/>
    </source>
</evidence>